<keyword evidence="8" id="KW-1185">Reference proteome</keyword>
<sequence>MSTVDYSKSLATLLRESTMEIHDQVAMSDGAKRLTSGQLSRESYIRYLMMLWHIYDTFERALERHAVHPTLEPTYNPALLARAPSLSADISHLLQVDESSWKTHPIHVKLLSSSPGPLTAYVQRIQELSDSSDPSPLLAHSYVRYMGDLSGGQTIRHILSKAYDLDEAAGFGVSFYAFKELRSAKLASLGEMKRIKDWFREGMNKAGEQGAEVKASVVAETRTAFELNSDLLSVLDLEPEESKDEVQVQAKYPTTERTFPISQVVAVIAAACLAHFIIVVGGLTGDKGHAKLLAIELWARNLWQQASE</sequence>
<feature type="transmembrane region" description="Helical" evidence="6">
    <location>
        <begin position="264"/>
        <end position="283"/>
    </location>
</feature>
<accession>A0A0C3CGJ3</accession>
<reference evidence="8" key="2">
    <citation type="submission" date="2015-01" db="EMBL/GenBank/DDBJ databases">
        <title>Evolutionary Origins and Diversification of the Mycorrhizal Mutualists.</title>
        <authorList>
            <consortium name="DOE Joint Genome Institute"/>
            <consortium name="Mycorrhizal Genomics Consortium"/>
            <person name="Kohler A."/>
            <person name="Kuo A."/>
            <person name="Nagy L.G."/>
            <person name="Floudas D."/>
            <person name="Copeland A."/>
            <person name="Barry K.W."/>
            <person name="Cichocki N."/>
            <person name="Veneault-Fourrey C."/>
            <person name="LaButti K."/>
            <person name="Lindquist E.A."/>
            <person name="Lipzen A."/>
            <person name="Lundell T."/>
            <person name="Morin E."/>
            <person name="Murat C."/>
            <person name="Riley R."/>
            <person name="Ohm R."/>
            <person name="Sun H."/>
            <person name="Tunlid A."/>
            <person name="Henrissat B."/>
            <person name="Grigoriev I.V."/>
            <person name="Hibbett D.S."/>
            <person name="Martin F."/>
        </authorList>
    </citation>
    <scope>NUCLEOTIDE SEQUENCE [LARGE SCALE GENOMIC DNA]</scope>
    <source>
        <strain evidence="8">h7</strain>
    </source>
</reference>
<dbReference type="STRING" id="686832.A0A0C3CGJ3"/>
<evidence type="ECO:0000256" key="4">
    <source>
        <dbReference type="PIRSR" id="PIRSR000343-1"/>
    </source>
</evidence>
<dbReference type="GO" id="GO:0004392">
    <property type="term" value="F:heme oxygenase (decyclizing) activity"/>
    <property type="evidence" value="ECO:0007669"/>
    <property type="project" value="InterPro"/>
</dbReference>
<dbReference type="PANTHER" id="PTHR10720:SF0">
    <property type="entry name" value="HEME OXYGENASE"/>
    <property type="match status" value="1"/>
</dbReference>
<dbReference type="Gene3D" id="1.20.910.10">
    <property type="entry name" value="Heme oxygenase-like"/>
    <property type="match status" value="1"/>
</dbReference>
<dbReference type="AlphaFoldDB" id="A0A0C3CGJ3"/>
<evidence type="ECO:0000313" key="8">
    <source>
        <dbReference type="Proteomes" id="UP000053424"/>
    </source>
</evidence>
<feature type="binding site" description="axial binding residue" evidence="5">
    <location>
        <position position="22"/>
    </location>
    <ligand>
        <name>heme b</name>
        <dbReference type="ChEBI" id="CHEBI:60344"/>
    </ligand>
    <ligandPart>
        <name>Fe</name>
        <dbReference type="ChEBI" id="CHEBI:18248"/>
    </ligandPart>
</feature>
<keyword evidence="1 4" id="KW-0349">Heme</keyword>
<keyword evidence="2 5" id="KW-0479">Metal-binding</keyword>
<dbReference type="Proteomes" id="UP000053424">
    <property type="component" value="Unassembled WGS sequence"/>
</dbReference>
<dbReference type="InterPro" id="IPR002051">
    <property type="entry name" value="Haem_Oase"/>
</dbReference>
<evidence type="ECO:0000256" key="3">
    <source>
        <dbReference type="ARBA" id="ARBA00023004"/>
    </source>
</evidence>
<evidence type="ECO:0000313" key="7">
    <source>
        <dbReference type="EMBL" id="KIM43279.1"/>
    </source>
</evidence>
<dbReference type="CDD" id="cd19165">
    <property type="entry name" value="HemeO"/>
    <property type="match status" value="1"/>
</dbReference>
<dbReference type="InterPro" id="IPR016053">
    <property type="entry name" value="Haem_Oase-like"/>
</dbReference>
<organism evidence="7 8">
    <name type="scientific">Hebeloma cylindrosporum</name>
    <dbReference type="NCBI Taxonomy" id="76867"/>
    <lineage>
        <taxon>Eukaryota</taxon>
        <taxon>Fungi</taxon>
        <taxon>Dikarya</taxon>
        <taxon>Basidiomycota</taxon>
        <taxon>Agaricomycotina</taxon>
        <taxon>Agaricomycetes</taxon>
        <taxon>Agaricomycetidae</taxon>
        <taxon>Agaricales</taxon>
        <taxon>Agaricineae</taxon>
        <taxon>Hymenogastraceae</taxon>
        <taxon>Hebeloma</taxon>
    </lineage>
</organism>
<feature type="binding site" evidence="4">
    <location>
        <position position="200"/>
    </location>
    <ligand>
        <name>heme b</name>
        <dbReference type="ChEBI" id="CHEBI:60344"/>
    </ligand>
</feature>
<dbReference type="SUPFAM" id="SSF48613">
    <property type="entry name" value="Heme oxygenase-like"/>
    <property type="match status" value="1"/>
</dbReference>
<keyword evidence="3 5" id="KW-0408">Iron</keyword>
<reference evidence="7 8" key="1">
    <citation type="submission" date="2014-04" db="EMBL/GenBank/DDBJ databases">
        <authorList>
            <consortium name="DOE Joint Genome Institute"/>
            <person name="Kuo A."/>
            <person name="Gay G."/>
            <person name="Dore J."/>
            <person name="Kohler A."/>
            <person name="Nagy L.G."/>
            <person name="Floudas D."/>
            <person name="Copeland A."/>
            <person name="Barry K.W."/>
            <person name="Cichocki N."/>
            <person name="Veneault-Fourrey C."/>
            <person name="LaButti K."/>
            <person name="Lindquist E.A."/>
            <person name="Lipzen A."/>
            <person name="Lundell T."/>
            <person name="Morin E."/>
            <person name="Murat C."/>
            <person name="Sun H."/>
            <person name="Tunlid A."/>
            <person name="Henrissat B."/>
            <person name="Grigoriev I.V."/>
            <person name="Hibbett D.S."/>
            <person name="Martin F."/>
            <person name="Nordberg H.P."/>
            <person name="Cantor M.N."/>
            <person name="Hua S.X."/>
        </authorList>
    </citation>
    <scope>NUCLEOTIDE SEQUENCE [LARGE SCALE GENOMIC DNA]</scope>
    <source>
        <strain evidence="8">h7</strain>
    </source>
</reference>
<dbReference type="PANTHER" id="PTHR10720">
    <property type="entry name" value="HEME OXYGENASE"/>
    <property type="match status" value="1"/>
</dbReference>
<evidence type="ECO:0000256" key="2">
    <source>
        <dbReference type="ARBA" id="ARBA00022723"/>
    </source>
</evidence>
<keyword evidence="6" id="KW-0812">Transmembrane</keyword>
<evidence type="ECO:0000256" key="6">
    <source>
        <dbReference type="SAM" id="Phobius"/>
    </source>
</evidence>
<dbReference type="PIRSF" id="PIRSF000343">
    <property type="entry name" value="Haem_Oase"/>
    <property type="match status" value="1"/>
</dbReference>
<evidence type="ECO:0000256" key="5">
    <source>
        <dbReference type="PIRSR" id="PIRSR000343-2"/>
    </source>
</evidence>
<dbReference type="OrthoDB" id="652091at2759"/>
<dbReference type="EMBL" id="KN831776">
    <property type="protein sequence ID" value="KIM43279.1"/>
    <property type="molecule type" value="Genomic_DNA"/>
</dbReference>
<evidence type="ECO:0000256" key="1">
    <source>
        <dbReference type="ARBA" id="ARBA00022617"/>
    </source>
</evidence>
<protein>
    <submittedName>
        <fullName evidence="7">Uncharacterized protein</fullName>
    </submittedName>
</protein>
<keyword evidence="6" id="KW-0472">Membrane</keyword>
<dbReference type="GO" id="GO:0006788">
    <property type="term" value="P:heme oxidation"/>
    <property type="evidence" value="ECO:0007669"/>
    <property type="project" value="InterPro"/>
</dbReference>
<feature type="binding site" evidence="4">
    <location>
        <position position="142"/>
    </location>
    <ligand>
        <name>heme b</name>
        <dbReference type="ChEBI" id="CHEBI:60344"/>
    </ligand>
</feature>
<keyword evidence="6" id="KW-1133">Transmembrane helix</keyword>
<dbReference type="HOGENOM" id="CLU_057050_1_0_1"/>
<proteinExistence type="predicted"/>
<dbReference type="InterPro" id="IPR016084">
    <property type="entry name" value="Haem_Oase-like_multi-hlx"/>
</dbReference>
<dbReference type="GO" id="GO:0046872">
    <property type="term" value="F:metal ion binding"/>
    <property type="evidence" value="ECO:0007669"/>
    <property type="project" value="UniProtKB-KW"/>
</dbReference>
<feature type="binding site" evidence="4">
    <location>
        <position position="15"/>
    </location>
    <ligand>
        <name>heme b</name>
        <dbReference type="ChEBI" id="CHEBI:60344"/>
    </ligand>
</feature>
<dbReference type="Pfam" id="PF01126">
    <property type="entry name" value="Heme_oxygenase"/>
    <property type="match status" value="1"/>
</dbReference>
<name>A0A0C3CGJ3_HEBCY</name>
<gene>
    <name evidence="7" type="ORF">M413DRAFT_444095</name>
</gene>